<reference evidence="5 6" key="1">
    <citation type="submission" date="2020-08" db="EMBL/GenBank/DDBJ databases">
        <title>Sequencing the genomes of 1000 actinobacteria strains.</title>
        <authorList>
            <person name="Klenk H.-P."/>
        </authorList>
    </citation>
    <scope>NUCLEOTIDE SEQUENCE [LARGE SCALE GENOMIC DNA]</scope>
    <source>
        <strain evidence="5 6">DSM 12511</strain>
    </source>
</reference>
<keyword evidence="6" id="KW-1185">Reference proteome</keyword>
<dbReference type="PROSITE" id="PS00356">
    <property type="entry name" value="HTH_LACI_1"/>
    <property type="match status" value="1"/>
</dbReference>
<keyword evidence="2" id="KW-0238">DNA-binding</keyword>
<dbReference type="GO" id="GO:0003700">
    <property type="term" value="F:DNA-binding transcription factor activity"/>
    <property type="evidence" value="ECO:0007669"/>
    <property type="project" value="TreeGrafter"/>
</dbReference>
<evidence type="ECO:0000256" key="2">
    <source>
        <dbReference type="ARBA" id="ARBA00023125"/>
    </source>
</evidence>
<accession>A0A7X0FPT7</accession>
<dbReference type="InterPro" id="IPR028082">
    <property type="entry name" value="Peripla_BP_I"/>
</dbReference>
<dbReference type="Pfam" id="PF13377">
    <property type="entry name" value="Peripla_BP_3"/>
    <property type="match status" value="1"/>
</dbReference>
<dbReference type="GO" id="GO:0000976">
    <property type="term" value="F:transcription cis-regulatory region binding"/>
    <property type="evidence" value="ECO:0007669"/>
    <property type="project" value="TreeGrafter"/>
</dbReference>
<organism evidence="5 6">
    <name type="scientific">Microbacterium thalassium</name>
    <dbReference type="NCBI Taxonomy" id="362649"/>
    <lineage>
        <taxon>Bacteria</taxon>
        <taxon>Bacillati</taxon>
        <taxon>Actinomycetota</taxon>
        <taxon>Actinomycetes</taxon>
        <taxon>Micrococcales</taxon>
        <taxon>Microbacteriaceae</taxon>
        <taxon>Microbacterium</taxon>
    </lineage>
</organism>
<evidence type="ECO:0000313" key="5">
    <source>
        <dbReference type="EMBL" id="MBB6390907.1"/>
    </source>
</evidence>
<dbReference type="PANTHER" id="PTHR30146">
    <property type="entry name" value="LACI-RELATED TRANSCRIPTIONAL REPRESSOR"/>
    <property type="match status" value="1"/>
</dbReference>
<proteinExistence type="predicted"/>
<dbReference type="InterPro" id="IPR046335">
    <property type="entry name" value="LacI/GalR-like_sensor"/>
</dbReference>
<evidence type="ECO:0000259" key="4">
    <source>
        <dbReference type="PROSITE" id="PS50932"/>
    </source>
</evidence>
<gene>
    <name evidence="5" type="ORF">HD594_001220</name>
</gene>
<sequence>MSAMRRVGIRDVAARAGVSISTVSNALNRPHLVSETLVERVRSAADQLGYVPLQAAQQLRAGRSGLLGMTVINITNPFFAELVAGAEDAASAAGLRVLVGNSSDDIAKERDHLELFERVQVEGALVSPFGDTGPWLDRLRRRGIPVVLVDYSDDAGVLPSVSLDDVAGGRMAAEHLLQLGRRRLAFVGARDEVRQIRERLAGARSAVASHPGATIEPVWDTHTSTQAGRAFGTWLAQRPPDERPDGILAANDHLAIGLLHGLVSEGVRVPEDVAVVGYDDIEFAAVAAVPLTSVRQPAREMGRAAADLLLAHLAGDAADERRDIVYQPELVVRASTVGDAGLS</sequence>
<name>A0A7X0FPT7_9MICO</name>
<dbReference type="InterPro" id="IPR000843">
    <property type="entry name" value="HTH_LacI"/>
</dbReference>
<dbReference type="InterPro" id="IPR010982">
    <property type="entry name" value="Lambda_DNA-bd_dom_sf"/>
</dbReference>
<dbReference type="PROSITE" id="PS50932">
    <property type="entry name" value="HTH_LACI_2"/>
    <property type="match status" value="1"/>
</dbReference>
<dbReference type="Proteomes" id="UP000537775">
    <property type="component" value="Unassembled WGS sequence"/>
</dbReference>
<dbReference type="SUPFAM" id="SSF53822">
    <property type="entry name" value="Periplasmic binding protein-like I"/>
    <property type="match status" value="1"/>
</dbReference>
<dbReference type="Pfam" id="PF00356">
    <property type="entry name" value="LacI"/>
    <property type="match status" value="1"/>
</dbReference>
<protein>
    <submittedName>
        <fullName evidence="5">LacI family transcriptional regulator</fullName>
    </submittedName>
</protein>
<evidence type="ECO:0000313" key="6">
    <source>
        <dbReference type="Proteomes" id="UP000537775"/>
    </source>
</evidence>
<keyword evidence="3" id="KW-0804">Transcription</keyword>
<dbReference type="SUPFAM" id="SSF47413">
    <property type="entry name" value="lambda repressor-like DNA-binding domains"/>
    <property type="match status" value="1"/>
</dbReference>
<dbReference type="CDD" id="cd01392">
    <property type="entry name" value="HTH_LacI"/>
    <property type="match status" value="1"/>
</dbReference>
<dbReference type="EMBL" id="JACHML010000001">
    <property type="protein sequence ID" value="MBB6390907.1"/>
    <property type="molecule type" value="Genomic_DNA"/>
</dbReference>
<dbReference type="Gene3D" id="3.40.50.2300">
    <property type="match status" value="2"/>
</dbReference>
<keyword evidence="1" id="KW-0805">Transcription regulation</keyword>
<evidence type="ECO:0000256" key="3">
    <source>
        <dbReference type="ARBA" id="ARBA00023163"/>
    </source>
</evidence>
<evidence type="ECO:0000256" key="1">
    <source>
        <dbReference type="ARBA" id="ARBA00023015"/>
    </source>
</evidence>
<dbReference type="Gene3D" id="1.10.260.40">
    <property type="entry name" value="lambda repressor-like DNA-binding domains"/>
    <property type="match status" value="1"/>
</dbReference>
<dbReference type="AlphaFoldDB" id="A0A7X0FPT7"/>
<feature type="domain" description="HTH lacI-type" evidence="4">
    <location>
        <begin position="7"/>
        <end position="61"/>
    </location>
</feature>
<dbReference type="SMART" id="SM00354">
    <property type="entry name" value="HTH_LACI"/>
    <property type="match status" value="1"/>
</dbReference>
<dbReference type="PANTHER" id="PTHR30146:SF109">
    <property type="entry name" value="HTH-TYPE TRANSCRIPTIONAL REGULATOR GALS"/>
    <property type="match status" value="1"/>
</dbReference>
<comment type="caution">
    <text evidence="5">The sequence shown here is derived from an EMBL/GenBank/DDBJ whole genome shotgun (WGS) entry which is preliminary data.</text>
</comment>